<protein>
    <submittedName>
        <fullName evidence="2">Uncharacterized protein</fullName>
    </submittedName>
</protein>
<evidence type="ECO:0000313" key="3">
    <source>
        <dbReference type="Proteomes" id="UP000006381"/>
    </source>
</evidence>
<feature type="coiled-coil region" evidence="1">
    <location>
        <begin position="133"/>
        <end position="164"/>
    </location>
</feature>
<dbReference type="Proteomes" id="UP000006381">
    <property type="component" value="Chromosome"/>
</dbReference>
<proteinExistence type="predicted"/>
<dbReference type="RefSeq" id="WP_003548156.1">
    <property type="nucleotide sequence ID" value="NC_006814.3"/>
</dbReference>
<name>Q5FJ49_LACAC</name>
<evidence type="ECO:0000256" key="1">
    <source>
        <dbReference type="SAM" id="Coils"/>
    </source>
</evidence>
<organism evidence="3">
    <name type="scientific">Lactobacillus acidophilus (strain ATCC 700396 / NCK56 / N2 / NCFM)</name>
    <dbReference type="NCBI Taxonomy" id="272621"/>
    <lineage>
        <taxon>Bacteria</taxon>
        <taxon>Bacillati</taxon>
        <taxon>Bacillota</taxon>
        <taxon>Bacilli</taxon>
        <taxon>Lactobacillales</taxon>
        <taxon>Lactobacillaceae</taxon>
        <taxon>Lactobacillus</taxon>
    </lineage>
</organism>
<dbReference type="PATRIC" id="fig|272621.13.peg.1375"/>
<keyword evidence="1" id="KW-0175">Coiled coil</keyword>
<dbReference type="OrthoDB" id="10007873at2"/>
<dbReference type="STRING" id="272621.LBA1452"/>
<sequence>MKAAFQHDAYVKKWRKLLGATFNKHDTLELAKVIQAAKPNLSLYQAKLIVSQCCFYDYEWFATVFIKLFDEEMAAEIDQLLDYLDSMGKTYYEKTNTPEYEKALKDWFNYSFEKALESDGKVTLDEEGRDPILDPSEEEKQIMKKEMAEEEKELGNKIANWIKENPNVQQALPTIFRIWCKNYAHWSWNADWRKVCTQLNAVRQDVLTQDWADLAKQFENLPGWWD</sequence>
<evidence type="ECO:0000313" key="2">
    <source>
        <dbReference type="EMBL" id="AAV43275.1"/>
    </source>
</evidence>
<reference evidence="2 3" key="1">
    <citation type="journal article" date="2005" name="Proc. Natl. Acad. Sci. U.S.A.">
        <title>Complete genome sequence of the probiotic lactic acid bacterium Lactobacillus acidophilus NCFM.</title>
        <authorList>
            <person name="Altermann E."/>
            <person name="Russell W.M."/>
            <person name="Azcarate-Peril M.A."/>
            <person name="Barrangou R."/>
            <person name="Buck B.L."/>
            <person name="McAuliffe O."/>
            <person name="Souther N."/>
            <person name="Dobson A."/>
            <person name="Duong T."/>
            <person name="Callanan M."/>
            <person name="Lick S."/>
            <person name="Hamrick A."/>
            <person name="Cano R."/>
            <person name="Klaenhammer T.R."/>
        </authorList>
    </citation>
    <scope>NUCLEOTIDE SEQUENCE [LARGE SCALE GENOMIC DNA]</scope>
    <source>
        <strain evidence="3">ATCC 700396 / NCK56 / N2 / NCFM</strain>
    </source>
</reference>
<accession>Q5FJ49</accession>
<keyword evidence="3" id="KW-1185">Reference proteome</keyword>
<dbReference type="BioCyc" id="LACI272621:G1G49-1424-MONOMER"/>
<gene>
    <name evidence="2" type="ordered locus">LBA1452</name>
</gene>
<dbReference type="AlphaFoldDB" id="Q5FJ49"/>
<dbReference type="HOGENOM" id="CLU_1223419_0_0_9"/>
<dbReference type="EMBL" id="CP000033">
    <property type="protein sequence ID" value="AAV43275.1"/>
    <property type="molecule type" value="Genomic_DNA"/>
</dbReference>
<dbReference type="GeneID" id="93289475"/>
<dbReference type="KEGG" id="lac:LBA1452"/>